<evidence type="ECO:0000256" key="5">
    <source>
        <dbReference type="SAM" id="SignalP"/>
    </source>
</evidence>
<keyword evidence="8" id="KW-1185">Reference proteome</keyword>
<dbReference type="Gene3D" id="3.40.720.10">
    <property type="entry name" value="Alkaline Phosphatase, subunit A"/>
    <property type="match status" value="1"/>
</dbReference>
<dbReference type="InterPro" id="IPR050738">
    <property type="entry name" value="Sulfatase"/>
</dbReference>
<dbReference type="PANTHER" id="PTHR42693">
    <property type="entry name" value="ARYLSULFATASE FAMILY MEMBER"/>
    <property type="match status" value="1"/>
</dbReference>
<evidence type="ECO:0000313" key="7">
    <source>
        <dbReference type="EMBL" id="VGO18717.1"/>
    </source>
</evidence>
<dbReference type="InterPro" id="IPR015919">
    <property type="entry name" value="Cadherin-like_sf"/>
</dbReference>
<gene>
    <name evidence="7" type="primary">atsA_77</name>
    <name evidence="7" type="ORF">SCARR_00770</name>
</gene>
<feature type="signal peptide" evidence="5">
    <location>
        <begin position="1"/>
        <end position="18"/>
    </location>
</feature>
<dbReference type="InterPro" id="IPR000917">
    <property type="entry name" value="Sulfatase_N"/>
</dbReference>
<dbReference type="AlphaFoldDB" id="A0A6C2UGS4"/>
<dbReference type="PROSITE" id="PS00149">
    <property type="entry name" value="SULFATASE_2"/>
    <property type="match status" value="1"/>
</dbReference>
<comment type="similarity">
    <text evidence="1">Belongs to the sulfatase family.</text>
</comment>
<reference evidence="7 8" key="1">
    <citation type="submission" date="2019-04" db="EMBL/GenBank/DDBJ databases">
        <authorList>
            <person name="Van Vliet M D."/>
        </authorList>
    </citation>
    <scope>NUCLEOTIDE SEQUENCE [LARGE SCALE GENOMIC DNA]</scope>
    <source>
        <strain evidence="7 8">F21</strain>
    </source>
</reference>
<sequence length="959" mass="102648">MKTYMLAAALLAALGVQADTLVNWGAADTGADMFAASANHNPKPGTVYAAGNVYGDETVHSVSSVAPVESQTYNAAAYATVAITISKDIHDDVGSGAADGGDSVFIQAPSSTFLQAMVVWENFVSTNTTLTSIAMGGRYVGSSGAFRYLIEKDNGGSTSWYVSDPALTLALSYASASSTDPASLTWYAFTPVNNDGGVIGSVATPGMNDITSVGVYADIAKTTAGNTGFKLNYFNATSGTSGPPVNQPPSFANDPFNKPNADIDVGYTNSIAGDASDPESDPMEFLKTDGPDWLTVDVDGTIIGTPASNNVGVNAFTVQVSATGGVDTAVMNVTVNAPPAPPTGWEEFVSDYDLSGDKFDDADSDGVFDIYEYAHGGNPTNPADKGVAPVVEYGTDDVASFICVETANTNSGITYTAEWIDNLTTNNWSQIWDATNVTAATLPGYNEVERQLNGTGQSKLFFRNRLFPAAPTPSGERPNILIIMCDDLGYSDVGYNRDYSIARWGQITPAPAHAINTPEIDSLAANGMIFAQAYVPHPFCGPSRVGIMSGRYPHHIGALENLPYETANRPSLVTQTTWGYEPANEIGGILTNETTMATVLQDAGYHTGMIGKWHMGVADFAHPNNRGFDYWFGMLGGGHNYYAPWLSKYDPSVVNDYQFWLTRQAAETNILSGYLTDILSVDAVDFIEQAPSDEPFFLFLSYTAPHSPMQGKSEDLIARFGGSGAYGAYSDRQNLVAMMDAVDRGVGDVVAALTAKGVMDDTLIVFLSDNGGREVEDDADNNPLKGGKGDTYDGGVRVPMFMHYPNAIPAGEVYDYPMSAYDFFPTFARLAETTIPEGKTLAGKDIWDGIVTNGNAHVDDTIIWARYLSNGYSLGLRKNDIKATRKNFGVWSVYDLSTDVGEASNIITDPAASAELDAMLLVAQEWGTHGLDPLWFNSEISYTNWNVNGMPKYDQSFSR</sequence>
<keyword evidence="3" id="KW-0378">Hydrolase</keyword>
<evidence type="ECO:0000256" key="3">
    <source>
        <dbReference type="ARBA" id="ARBA00022801"/>
    </source>
</evidence>
<feature type="chain" id="PRO_5028828911" evidence="5">
    <location>
        <begin position="19"/>
        <end position="959"/>
    </location>
</feature>
<keyword evidence="5" id="KW-0732">Signal</keyword>
<dbReference type="Pfam" id="PF00884">
    <property type="entry name" value="Sulfatase"/>
    <property type="match status" value="1"/>
</dbReference>
<protein>
    <submittedName>
        <fullName evidence="7">Arylsulfatase</fullName>
    </submittedName>
</protein>
<organism evidence="7 8">
    <name type="scientific">Pontiella sulfatireligans</name>
    <dbReference type="NCBI Taxonomy" id="2750658"/>
    <lineage>
        <taxon>Bacteria</taxon>
        <taxon>Pseudomonadati</taxon>
        <taxon>Kiritimatiellota</taxon>
        <taxon>Kiritimatiellia</taxon>
        <taxon>Kiritimatiellales</taxon>
        <taxon>Pontiellaceae</taxon>
        <taxon>Pontiella</taxon>
    </lineage>
</organism>
<evidence type="ECO:0000313" key="8">
    <source>
        <dbReference type="Proteomes" id="UP000346198"/>
    </source>
</evidence>
<name>A0A6C2UGS4_9BACT</name>
<feature type="domain" description="Sulfatase N-terminal" evidence="6">
    <location>
        <begin position="478"/>
        <end position="831"/>
    </location>
</feature>
<evidence type="ECO:0000256" key="2">
    <source>
        <dbReference type="ARBA" id="ARBA00022723"/>
    </source>
</evidence>
<dbReference type="SUPFAM" id="SSF49313">
    <property type="entry name" value="Cadherin-like"/>
    <property type="match status" value="1"/>
</dbReference>
<evidence type="ECO:0000259" key="6">
    <source>
        <dbReference type="Pfam" id="PF00884"/>
    </source>
</evidence>
<dbReference type="InterPro" id="IPR013783">
    <property type="entry name" value="Ig-like_fold"/>
</dbReference>
<keyword evidence="4" id="KW-0106">Calcium</keyword>
<dbReference type="GO" id="GO:0005509">
    <property type="term" value="F:calcium ion binding"/>
    <property type="evidence" value="ECO:0007669"/>
    <property type="project" value="InterPro"/>
</dbReference>
<accession>A0A6C2UGS4</accession>
<dbReference type="InterPro" id="IPR017850">
    <property type="entry name" value="Alkaline_phosphatase_core_sf"/>
</dbReference>
<dbReference type="EMBL" id="CAAHFH010000001">
    <property type="protein sequence ID" value="VGO18717.1"/>
    <property type="molecule type" value="Genomic_DNA"/>
</dbReference>
<dbReference type="GO" id="GO:0016020">
    <property type="term" value="C:membrane"/>
    <property type="evidence" value="ECO:0007669"/>
    <property type="project" value="InterPro"/>
</dbReference>
<dbReference type="Gene3D" id="2.60.40.10">
    <property type="entry name" value="Immunoglobulins"/>
    <property type="match status" value="1"/>
</dbReference>
<evidence type="ECO:0000256" key="4">
    <source>
        <dbReference type="ARBA" id="ARBA00022837"/>
    </source>
</evidence>
<dbReference type="Pfam" id="PF05345">
    <property type="entry name" value="He_PIG"/>
    <property type="match status" value="1"/>
</dbReference>
<evidence type="ECO:0000256" key="1">
    <source>
        <dbReference type="ARBA" id="ARBA00008779"/>
    </source>
</evidence>
<proteinExistence type="inferred from homology"/>
<dbReference type="SUPFAM" id="SSF53649">
    <property type="entry name" value="Alkaline phosphatase-like"/>
    <property type="match status" value="1"/>
</dbReference>
<keyword evidence="2" id="KW-0479">Metal-binding</keyword>
<dbReference type="PANTHER" id="PTHR42693:SF53">
    <property type="entry name" value="ENDO-4-O-SULFATASE"/>
    <property type="match status" value="1"/>
</dbReference>
<dbReference type="Proteomes" id="UP000346198">
    <property type="component" value="Unassembled WGS sequence"/>
</dbReference>
<dbReference type="GO" id="GO:0004065">
    <property type="term" value="F:arylsulfatase activity"/>
    <property type="evidence" value="ECO:0007669"/>
    <property type="project" value="TreeGrafter"/>
</dbReference>
<dbReference type="RefSeq" id="WP_136060174.1">
    <property type="nucleotide sequence ID" value="NZ_CAAHFH010000001.1"/>
</dbReference>
<dbReference type="InterPro" id="IPR024607">
    <property type="entry name" value="Sulfatase_CS"/>
</dbReference>